<name>A0A0F6AXF1_SALT1</name>
<accession>A0A0F6AXF1</accession>
<evidence type="ECO:0000313" key="1">
    <source>
        <dbReference type="EMBL" id="ACY86923.1"/>
    </source>
</evidence>
<dbReference type="PATRIC" id="fig|588858.6.peg.498"/>
<dbReference type="AlphaFoldDB" id="A0A0F6AXF1"/>
<dbReference type="EMBL" id="CP001363">
    <property type="protein sequence ID" value="ACY86923.1"/>
    <property type="molecule type" value="Genomic_DNA"/>
</dbReference>
<dbReference type="HOGENOM" id="CLU_3205001_0_0_6"/>
<gene>
    <name evidence="1" type="ordered locus">STM14_0403</name>
</gene>
<sequence>MDMKSVLQSSYFFINGGFMVASDPILASHPSGGLREVISEYQLPP</sequence>
<evidence type="ECO:0000313" key="2">
    <source>
        <dbReference type="Proteomes" id="UP000002695"/>
    </source>
</evidence>
<reference evidence="1 2" key="1">
    <citation type="journal article" date="2010" name="J. Bacteriol.">
        <title>Short-term signatures of evolutionary change in the Salmonella enterica serovar typhimurium 14028 genome.</title>
        <authorList>
            <person name="Jarvik T."/>
            <person name="Smillie C."/>
            <person name="Groisman E.A."/>
            <person name="Ochman H."/>
        </authorList>
    </citation>
    <scope>NUCLEOTIDE SEQUENCE [LARGE SCALE GENOMIC DNA]</scope>
    <source>
        <strain evidence="2">14028s / SGSC 2262</strain>
    </source>
</reference>
<keyword evidence="2" id="KW-1185">Reference proteome</keyword>
<dbReference type="Proteomes" id="UP000002695">
    <property type="component" value="Chromosome"/>
</dbReference>
<dbReference type="KEGG" id="seo:STM14_0403"/>
<proteinExistence type="predicted"/>
<organism evidence="1 2">
    <name type="scientific">Salmonella typhimurium (strain 14028s / SGSC 2262)</name>
    <dbReference type="NCBI Taxonomy" id="588858"/>
    <lineage>
        <taxon>Bacteria</taxon>
        <taxon>Pseudomonadati</taxon>
        <taxon>Pseudomonadota</taxon>
        <taxon>Gammaproteobacteria</taxon>
        <taxon>Enterobacterales</taxon>
        <taxon>Enterobacteriaceae</taxon>
        <taxon>Salmonella</taxon>
    </lineage>
</organism>
<protein>
    <submittedName>
        <fullName evidence="1">Uncharacterized protein</fullName>
    </submittedName>
</protein>